<sequence length="172" mass="18231">MSEPAKVTFPGGFSTKVYRFDEPSQETLALYTGAKSASSRIAYDSASTTSTMAFLVGSGIWGLLSGPGFTKFRHSMLYNPGEGASHEIVIVVTGLDASGTEKTVRATILDPEGQTHLTALGAYIQLSETLGLDGQTPRQAGIYLPENISDPQGAIETLKQQGVEIQLEISST</sequence>
<dbReference type="AlphaFoldDB" id="A0A3B0S0M4"/>
<name>A0A3B0S0M4_9ZZZZ</name>
<accession>A0A3B0S0M4</accession>
<protein>
    <submittedName>
        <fullName evidence="1">Uncharacterized protein</fullName>
    </submittedName>
</protein>
<evidence type="ECO:0000313" key="1">
    <source>
        <dbReference type="EMBL" id="VAV99774.1"/>
    </source>
</evidence>
<organism evidence="1">
    <name type="scientific">hydrothermal vent metagenome</name>
    <dbReference type="NCBI Taxonomy" id="652676"/>
    <lineage>
        <taxon>unclassified sequences</taxon>
        <taxon>metagenomes</taxon>
        <taxon>ecological metagenomes</taxon>
    </lineage>
</organism>
<dbReference type="EMBL" id="UOEF01000291">
    <property type="protein sequence ID" value="VAV99774.1"/>
    <property type="molecule type" value="Genomic_DNA"/>
</dbReference>
<gene>
    <name evidence="1" type="ORF">MNBD_ALPHA04-281</name>
</gene>
<proteinExistence type="predicted"/>
<reference evidence="1" key="1">
    <citation type="submission" date="2018-06" db="EMBL/GenBank/DDBJ databases">
        <authorList>
            <person name="Zhirakovskaya E."/>
        </authorList>
    </citation>
    <scope>NUCLEOTIDE SEQUENCE</scope>
</reference>